<accession>A0A9Q8WA03</accession>
<dbReference type="GeneID" id="73351577"/>
<sequence length="145" mass="16306">MCRTRIYPRRLYTTLWHKPVKIALQKLAIIDQVLNAISSQPYPDHRGTHREAPEVIYVADSINLDPVYNPACKPTGPIIPSLQASSTVLKKHSLFHYIIIIWFPLSHQTTQAIQQCIGNESWHPAEGFGAADCKAFFNGLAKAID</sequence>
<keyword evidence="2" id="KW-1185">Reference proteome</keyword>
<gene>
    <name evidence="1" type="ORF">CLUP02_17659</name>
</gene>
<dbReference type="AlphaFoldDB" id="A0A9Q8WA03"/>
<dbReference type="RefSeq" id="XP_049137791.1">
    <property type="nucleotide sequence ID" value="XM_049296567.1"/>
</dbReference>
<organism evidence="1 2">
    <name type="scientific">Colletotrichum lupini</name>
    <dbReference type="NCBI Taxonomy" id="145971"/>
    <lineage>
        <taxon>Eukaryota</taxon>
        <taxon>Fungi</taxon>
        <taxon>Dikarya</taxon>
        <taxon>Ascomycota</taxon>
        <taxon>Pezizomycotina</taxon>
        <taxon>Sordariomycetes</taxon>
        <taxon>Hypocreomycetidae</taxon>
        <taxon>Glomerellales</taxon>
        <taxon>Glomerellaceae</taxon>
        <taxon>Colletotrichum</taxon>
        <taxon>Colletotrichum acutatum species complex</taxon>
    </lineage>
</organism>
<evidence type="ECO:0000313" key="1">
    <source>
        <dbReference type="EMBL" id="UQC76148.1"/>
    </source>
</evidence>
<reference evidence="1" key="1">
    <citation type="journal article" date="2021" name="Mol. Plant Microbe Interact.">
        <title>Complete Genome Sequence of the Plant-Pathogenic Fungus Colletotrichum lupini.</title>
        <authorList>
            <person name="Baroncelli R."/>
            <person name="Pensec F."/>
            <person name="Da Lio D."/>
            <person name="Boufleur T."/>
            <person name="Vicente I."/>
            <person name="Sarrocco S."/>
            <person name="Picot A."/>
            <person name="Baraldi E."/>
            <person name="Sukno S."/>
            <person name="Thon M."/>
            <person name="Le Floch G."/>
        </authorList>
    </citation>
    <scope>NUCLEOTIDE SEQUENCE</scope>
    <source>
        <strain evidence="1">IMI 504893</strain>
    </source>
</reference>
<name>A0A9Q8WA03_9PEZI</name>
<dbReference type="EMBL" id="CP019472">
    <property type="protein sequence ID" value="UQC76148.1"/>
    <property type="molecule type" value="Genomic_DNA"/>
</dbReference>
<dbReference type="Proteomes" id="UP000830671">
    <property type="component" value="Chromosome 10"/>
</dbReference>
<dbReference type="KEGG" id="clup:CLUP02_17659"/>
<proteinExistence type="predicted"/>
<protein>
    <submittedName>
        <fullName evidence="1">Uncharacterized protein</fullName>
    </submittedName>
</protein>
<evidence type="ECO:0000313" key="2">
    <source>
        <dbReference type="Proteomes" id="UP000830671"/>
    </source>
</evidence>